<accession>A0A4R2KJE3</accession>
<evidence type="ECO:0000256" key="1">
    <source>
        <dbReference type="SAM" id="Phobius"/>
    </source>
</evidence>
<sequence>MVGMGIELNIILAYAFGLILLYIVGYILLIPIKWTMKLMYNGIIGGIVLILLNLIGSFWNIHIAINPITALIAGILGVPGVVLMVVLQYLL</sequence>
<dbReference type="EMBL" id="SLWV01000017">
    <property type="protein sequence ID" value="TCO72642.1"/>
    <property type="molecule type" value="Genomic_DNA"/>
</dbReference>
<feature type="transmembrane region" description="Helical" evidence="1">
    <location>
        <begin position="38"/>
        <end position="61"/>
    </location>
</feature>
<protein>
    <submittedName>
        <fullName evidence="2">Inhibitor of the pro-sigma K processing machinery</fullName>
    </submittedName>
</protein>
<gene>
    <name evidence="2" type="ORF">EV214_1174</name>
</gene>
<keyword evidence="1" id="KW-0812">Transmembrane</keyword>
<keyword evidence="1" id="KW-0472">Membrane</keyword>
<name>A0A4R2KJE3_9FIRM</name>
<dbReference type="AlphaFoldDB" id="A0A4R2KJE3"/>
<dbReference type="InterPro" id="IPR010001">
    <property type="entry name" value="BofA"/>
</dbReference>
<dbReference type="Pfam" id="PF07441">
    <property type="entry name" value="BofA"/>
    <property type="match status" value="1"/>
</dbReference>
<keyword evidence="3" id="KW-1185">Reference proteome</keyword>
<dbReference type="Proteomes" id="UP000294919">
    <property type="component" value="Unassembled WGS sequence"/>
</dbReference>
<organism evidence="2 3">
    <name type="scientific">Marinisporobacter balticus</name>
    <dbReference type="NCBI Taxonomy" id="2018667"/>
    <lineage>
        <taxon>Bacteria</taxon>
        <taxon>Bacillati</taxon>
        <taxon>Bacillota</taxon>
        <taxon>Clostridia</taxon>
        <taxon>Peptostreptococcales</taxon>
        <taxon>Thermotaleaceae</taxon>
        <taxon>Marinisporobacter</taxon>
    </lineage>
</organism>
<reference evidence="2 3" key="1">
    <citation type="submission" date="2019-03" db="EMBL/GenBank/DDBJ databases">
        <title>Genomic Encyclopedia of Type Strains, Phase IV (KMG-IV): sequencing the most valuable type-strain genomes for metagenomic binning, comparative biology and taxonomic classification.</title>
        <authorList>
            <person name="Goeker M."/>
        </authorList>
    </citation>
    <scope>NUCLEOTIDE SEQUENCE [LARGE SCALE GENOMIC DNA]</scope>
    <source>
        <strain evidence="2 3">DSM 102940</strain>
    </source>
</reference>
<proteinExistence type="predicted"/>
<evidence type="ECO:0000313" key="3">
    <source>
        <dbReference type="Proteomes" id="UP000294919"/>
    </source>
</evidence>
<dbReference type="NCBIfam" id="TIGR02862">
    <property type="entry name" value="spore_BofA"/>
    <property type="match status" value="1"/>
</dbReference>
<feature type="transmembrane region" description="Helical" evidence="1">
    <location>
        <begin position="68"/>
        <end position="90"/>
    </location>
</feature>
<comment type="caution">
    <text evidence="2">The sequence shown here is derived from an EMBL/GenBank/DDBJ whole genome shotgun (WGS) entry which is preliminary data.</text>
</comment>
<evidence type="ECO:0000313" key="2">
    <source>
        <dbReference type="EMBL" id="TCO72642.1"/>
    </source>
</evidence>
<keyword evidence="1" id="KW-1133">Transmembrane helix</keyword>
<feature type="transmembrane region" description="Helical" evidence="1">
    <location>
        <begin position="12"/>
        <end position="32"/>
    </location>
</feature>